<proteinExistence type="predicted"/>
<evidence type="ECO:0000313" key="3">
    <source>
        <dbReference type="Proteomes" id="UP000006852"/>
    </source>
</evidence>
<dbReference type="AlphaFoldDB" id="F2NVE2"/>
<reference evidence="3" key="2">
    <citation type="submission" date="2011-04" db="EMBL/GenBank/DDBJ databases">
        <title>The complete genome of chromosome of Treponema succinifaciens DSM 2489.</title>
        <authorList>
            <person name="Lucas S."/>
            <person name="Copeland A."/>
            <person name="Lapidus A."/>
            <person name="Bruce D."/>
            <person name="Goodwin L."/>
            <person name="Pitluck S."/>
            <person name="Peters L."/>
            <person name="Kyrpides N."/>
            <person name="Mavromatis K."/>
            <person name="Ivanova N."/>
            <person name="Ovchinnikova G."/>
            <person name="Teshima H."/>
            <person name="Detter J.C."/>
            <person name="Tapia R."/>
            <person name="Han C."/>
            <person name="Land M."/>
            <person name="Hauser L."/>
            <person name="Markowitz V."/>
            <person name="Cheng J.-F."/>
            <person name="Hugenholtz P."/>
            <person name="Woyke T."/>
            <person name="Wu D."/>
            <person name="Gronow S."/>
            <person name="Wellnitz S."/>
            <person name="Brambilla E."/>
            <person name="Klenk H.-P."/>
            <person name="Eisen J.A."/>
        </authorList>
    </citation>
    <scope>NUCLEOTIDE SEQUENCE [LARGE SCALE GENOMIC DNA]</scope>
    <source>
        <strain evidence="3">ATCC 33096 / DSM 2489 / 6091</strain>
    </source>
</reference>
<dbReference type="EMBL" id="CP002631">
    <property type="protein sequence ID" value="AEB13652.1"/>
    <property type="molecule type" value="Genomic_DNA"/>
</dbReference>
<dbReference type="Pfam" id="PF18643">
    <property type="entry name" value="RE_BsaWI"/>
    <property type="match status" value="1"/>
</dbReference>
<dbReference type="RefSeq" id="WP_013700951.1">
    <property type="nucleotide sequence ID" value="NC_015385.1"/>
</dbReference>
<dbReference type="GeneID" id="302997903"/>
<accession>F2NVE2</accession>
<evidence type="ECO:0000313" key="2">
    <source>
        <dbReference type="EMBL" id="AEB13652.1"/>
    </source>
</evidence>
<gene>
    <name evidence="2" type="ordered locus">Tresu_0714</name>
</gene>
<organism evidence="2 3">
    <name type="scientific">Treponema succinifaciens (strain ATCC 33096 / DSM 2489 / 6091)</name>
    <dbReference type="NCBI Taxonomy" id="869209"/>
    <lineage>
        <taxon>Bacteria</taxon>
        <taxon>Pseudomonadati</taxon>
        <taxon>Spirochaetota</taxon>
        <taxon>Spirochaetia</taxon>
        <taxon>Spirochaetales</taxon>
        <taxon>Treponemataceae</taxon>
        <taxon>Treponema</taxon>
    </lineage>
</organism>
<dbReference type="STRING" id="869209.Tresu_0714"/>
<dbReference type="HOGENOM" id="CLU_939886_0_0_12"/>
<reference evidence="2 3" key="1">
    <citation type="journal article" date="2011" name="Stand. Genomic Sci.">
        <title>Complete genome sequence of Treponema succinifaciens type strain (6091).</title>
        <authorList>
            <person name="Han C."/>
            <person name="Gronow S."/>
            <person name="Teshima H."/>
            <person name="Lapidus A."/>
            <person name="Nolan M."/>
            <person name="Lucas S."/>
            <person name="Hammon N."/>
            <person name="Deshpande S."/>
            <person name="Cheng J.F."/>
            <person name="Zeytun A."/>
            <person name="Tapia R."/>
            <person name="Goodwin L."/>
            <person name="Pitluck S."/>
            <person name="Liolios K."/>
            <person name="Pagani I."/>
            <person name="Ivanova N."/>
            <person name="Mavromatis K."/>
            <person name="Mikhailova N."/>
            <person name="Huntemann M."/>
            <person name="Pati A."/>
            <person name="Chen A."/>
            <person name="Palaniappan K."/>
            <person name="Land M."/>
            <person name="Hauser L."/>
            <person name="Brambilla E.M."/>
            <person name="Rohde M."/>
            <person name="Goker M."/>
            <person name="Woyke T."/>
            <person name="Bristow J."/>
            <person name="Eisen J.A."/>
            <person name="Markowitz V."/>
            <person name="Hugenholtz P."/>
            <person name="Kyrpides N.C."/>
            <person name="Klenk H.P."/>
            <person name="Detter J.C."/>
        </authorList>
    </citation>
    <scope>NUCLEOTIDE SEQUENCE [LARGE SCALE GENOMIC DNA]</scope>
    <source>
        <strain evidence="3">ATCC 33096 / DSM 2489 / 6091</strain>
    </source>
</reference>
<dbReference type="InterPro" id="IPR041551">
    <property type="entry name" value="RE_BsaWI"/>
</dbReference>
<dbReference type="KEGG" id="tsu:Tresu_0714"/>
<dbReference type="CDD" id="cd22313">
    <property type="entry name" value="BsaWI-like"/>
    <property type="match status" value="1"/>
</dbReference>
<protein>
    <recommendedName>
        <fullName evidence="1">BsaWI restriction endonuclease type 2 domain-containing protein</fullName>
    </recommendedName>
</protein>
<feature type="domain" description="BsaWI restriction endonuclease type 2" evidence="1">
    <location>
        <begin position="143"/>
        <end position="245"/>
    </location>
</feature>
<keyword evidence="3" id="KW-1185">Reference proteome</keyword>
<dbReference type="REBASE" id="34448">
    <property type="entry name" value="Tsu2489ORF713P"/>
</dbReference>
<dbReference type="eggNOG" id="ENOG502ZINW">
    <property type="taxonomic scope" value="Bacteria"/>
</dbReference>
<dbReference type="Proteomes" id="UP000006852">
    <property type="component" value="Chromosome"/>
</dbReference>
<name>F2NVE2_TRES6</name>
<evidence type="ECO:0000259" key="1">
    <source>
        <dbReference type="Pfam" id="PF18643"/>
    </source>
</evidence>
<sequence length="296" mass="34396">MEDLKNFCDNIYETTYTCTVDEQKQELITKSHGKSLSQTKLDEIEVAAQKEAIKQSVLKGMREFPTVEVEEIWKTIYEIHVHRKSGIDNAEIIAKVISADQSWKKSSGHAFEEMVKFLASVALKDTEIEIILQRDLNVLIKANELGNEPRDISWLKEQVKGNVFDLYATLTHENKKYCFGCIQAKTSVRDRVTRDREPSIAAMKSFFWSTIFVLDGTFLKLPKFVAMVNGGTTEFKENGWHSMFVFSEKYSKDRIFSTDLDLKHFKEQAIEAADFWLKQRQWFNQEWKTNCFVEGQ</sequence>